<dbReference type="InterPro" id="IPR004360">
    <property type="entry name" value="Glyas_Fos-R_dOase_dom"/>
</dbReference>
<evidence type="ECO:0000313" key="3">
    <source>
        <dbReference type="Proteomes" id="UP000295418"/>
    </source>
</evidence>
<dbReference type="Proteomes" id="UP000295418">
    <property type="component" value="Unassembled WGS sequence"/>
</dbReference>
<evidence type="ECO:0000313" key="2">
    <source>
        <dbReference type="EMBL" id="TCZ68880.1"/>
    </source>
</evidence>
<dbReference type="AlphaFoldDB" id="A0A4R4E0J5"/>
<dbReference type="EMBL" id="SKFG01000056">
    <property type="protein sequence ID" value="TCZ68880.1"/>
    <property type="molecule type" value="Genomic_DNA"/>
</dbReference>
<reference evidence="2 3" key="1">
    <citation type="submission" date="2019-03" db="EMBL/GenBank/DDBJ databases">
        <authorList>
            <person name="Kim M.K.M."/>
        </authorList>
    </citation>
    <scope>NUCLEOTIDE SEQUENCE [LARGE SCALE GENOMIC DNA]</scope>
    <source>
        <strain evidence="2 3">18JY21-1</strain>
    </source>
</reference>
<dbReference type="Gene3D" id="3.10.180.10">
    <property type="entry name" value="2,3-Dihydroxybiphenyl 1,2-Dioxygenase, domain 1"/>
    <property type="match status" value="1"/>
</dbReference>
<sequence length="139" mass="15488">MSFIGEKRKQIGSSLTVLLVNDLEKSKKWYSDVLGCEVTDWWAVRDGLTGIAFKLLQAASPEDVHPNRAGVGEKAGWNVYAYVENWTELDALYDEFKAKGATIVVEPWIYIPGGPWKEFVIEDPDGYGIAFGGVDTNEK</sequence>
<keyword evidence="3" id="KW-1185">Reference proteome</keyword>
<organism evidence="2 3">
    <name type="scientific">Paenibacillus albiflavus</name>
    <dbReference type="NCBI Taxonomy" id="2545760"/>
    <lineage>
        <taxon>Bacteria</taxon>
        <taxon>Bacillati</taxon>
        <taxon>Bacillota</taxon>
        <taxon>Bacilli</taxon>
        <taxon>Bacillales</taxon>
        <taxon>Paenibacillaceae</taxon>
        <taxon>Paenibacillus</taxon>
    </lineage>
</organism>
<gene>
    <name evidence="2" type="ORF">E0485_24110</name>
</gene>
<dbReference type="InterPro" id="IPR037523">
    <property type="entry name" value="VOC_core"/>
</dbReference>
<dbReference type="PROSITE" id="PS51819">
    <property type="entry name" value="VOC"/>
    <property type="match status" value="1"/>
</dbReference>
<dbReference type="InterPro" id="IPR029068">
    <property type="entry name" value="Glyas_Bleomycin-R_OHBP_Dase"/>
</dbReference>
<comment type="caution">
    <text evidence="2">The sequence shown here is derived from an EMBL/GenBank/DDBJ whole genome shotgun (WGS) entry which is preliminary data.</text>
</comment>
<proteinExistence type="predicted"/>
<feature type="domain" description="VOC" evidence="1">
    <location>
        <begin position="12"/>
        <end position="134"/>
    </location>
</feature>
<name>A0A4R4E0J5_9BACL</name>
<evidence type="ECO:0000259" key="1">
    <source>
        <dbReference type="PROSITE" id="PS51819"/>
    </source>
</evidence>
<accession>A0A4R4E0J5</accession>
<protein>
    <submittedName>
        <fullName evidence="2">VOC family protein</fullName>
    </submittedName>
</protein>
<dbReference type="SUPFAM" id="SSF54593">
    <property type="entry name" value="Glyoxalase/Bleomycin resistance protein/Dihydroxybiphenyl dioxygenase"/>
    <property type="match status" value="1"/>
</dbReference>
<dbReference type="OrthoDB" id="194298at2"/>
<dbReference type="RefSeq" id="WP_132420590.1">
    <property type="nucleotide sequence ID" value="NZ_SKFG01000056.1"/>
</dbReference>
<dbReference type="Pfam" id="PF00903">
    <property type="entry name" value="Glyoxalase"/>
    <property type="match status" value="1"/>
</dbReference>